<dbReference type="AlphaFoldDB" id="M0C9R2"/>
<reference evidence="1 2" key="1">
    <citation type="journal article" date="2014" name="PLoS Genet.">
        <title>Phylogenetically driven sequencing of extremely halophilic archaea reveals strategies for static and dynamic osmo-response.</title>
        <authorList>
            <person name="Becker E.A."/>
            <person name="Seitzer P.M."/>
            <person name="Tritt A."/>
            <person name="Larsen D."/>
            <person name="Krusor M."/>
            <person name="Yao A.I."/>
            <person name="Wu D."/>
            <person name="Madern D."/>
            <person name="Eisen J.A."/>
            <person name="Darling A.E."/>
            <person name="Facciotti M.T."/>
        </authorList>
    </citation>
    <scope>NUCLEOTIDE SEQUENCE [LARGE SCALE GENOMIC DNA]</scope>
    <source>
        <strain evidence="1 2">JCM 13891</strain>
    </source>
</reference>
<proteinExistence type="predicted"/>
<sequence>MLVKFDGQDEPRRMRIDTILSRLKADSFENVGTIAAEALEKWSKSGNDPTILRGAELTWKTPGGGTETGFVGAVADR</sequence>
<keyword evidence="2" id="KW-1185">Reference proteome</keyword>
<accession>M0C9R2</accession>
<dbReference type="Proteomes" id="UP000011657">
    <property type="component" value="Unassembled WGS sequence"/>
</dbReference>
<organism evidence="1 2">
    <name type="scientific">Haloterrigena salina JCM 13891</name>
    <dbReference type="NCBI Taxonomy" id="1227488"/>
    <lineage>
        <taxon>Archaea</taxon>
        <taxon>Methanobacteriati</taxon>
        <taxon>Methanobacteriota</taxon>
        <taxon>Stenosarchaea group</taxon>
        <taxon>Halobacteria</taxon>
        <taxon>Halobacteriales</taxon>
        <taxon>Natrialbaceae</taxon>
        <taxon>Haloterrigena</taxon>
    </lineage>
</organism>
<gene>
    <name evidence="1" type="ORF">C477_08518</name>
</gene>
<evidence type="ECO:0000313" key="2">
    <source>
        <dbReference type="Proteomes" id="UP000011657"/>
    </source>
</evidence>
<dbReference type="PATRIC" id="fig|1227488.3.peg.1680"/>
<dbReference type="EMBL" id="AOIS01000030">
    <property type="protein sequence ID" value="ELZ19368.1"/>
    <property type="molecule type" value="Genomic_DNA"/>
</dbReference>
<dbReference type="eggNOG" id="arCOG06319">
    <property type="taxonomic scope" value="Archaea"/>
</dbReference>
<name>M0C9R2_9EURY</name>
<comment type="caution">
    <text evidence="1">The sequence shown here is derived from an EMBL/GenBank/DDBJ whole genome shotgun (WGS) entry which is preliminary data.</text>
</comment>
<protein>
    <submittedName>
        <fullName evidence="1">Uncharacterized protein</fullName>
    </submittedName>
</protein>
<evidence type="ECO:0000313" key="1">
    <source>
        <dbReference type="EMBL" id="ELZ19368.1"/>
    </source>
</evidence>